<evidence type="ECO:0000256" key="15">
    <source>
        <dbReference type="SAM" id="MobiDB-lite"/>
    </source>
</evidence>
<evidence type="ECO:0000256" key="1">
    <source>
        <dbReference type="ARBA" id="ARBA00004479"/>
    </source>
</evidence>
<evidence type="ECO:0000256" key="2">
    <source>
        <dbReference type="ARBA" id="ARBA00010297"/>
    </source>
</evidence>
<dbReference type="FunFam" id="2.60.40.10:FF:000797">
    <property type="entry name" value="Plexin C1"/>
    <property type="match status" value="1"/>
</dbReference>
<evidence type="ECO:0000256" key="12">
    <source>
        <dbReference type="ARBA" id="ARBA00070664"/>
    </source>
</evidence>
<dbReference type="SUPFAM" id="SSF103575">
    <property type="entry name" value="Plexin repeat"/>
    <property type="match status" value="1"/>
</dbReference>
<keyword evidence="5" id="KW-0732">Signal</keyword>
<evidence type="ECO:0000256" key="5">
    <source>
        <dbReference type="ARBA" id="ARBA00022729"/>
    </source>
</evidence>
<dbReference type="Gene3D" id="3.30.1680.10">
    <property type="entry name" value="ligand-binding face of the semaphorins, domain 2"/>
    <property type="match status" value="1"/>
</dbReference>
<dbReference type="InterPro" id="IPR046800">
    <property type="entry name" value="Plexin_RBD"/>
</dbReference>
<dbReference type="FunFam" id="1.10.506.10:FF:000033">
    <property type="entry name" value="PLeXin"/>
    <property type="match status" value="1"/>
</dbReference>
<dbReference type="InterPro" id="IPR013548">
    <property type="entry name" value="Plexin_cytoplasmic_RasGAP_dom"/>
</dbReference>
<evidence type="ECO:0000313" key="18">
    <source>
        <dbReference type="Ensembl" id="ENSCAFP00000066420.2"/>
    </source>
</evidence>
<dbReference type="Pfam" id="PF01437">
    <property type="entry name" value="PSI"/>
    <property type="match status" value="1"/>
</dbReference>
<evidence type="ECO:0000256" key="6">
    <source>
        <dbReference type="ARBA" id="ARBA00022989"/>
    </source>
</evidence>
<dbReference type="CDD" id="cd11246">
    <property type="entry name" value="Sema_plexin_C1"/>
    <property type="match status" value="1"/>
</dbReference>
<dbReference type="InterPro" id="IPR002909">
    <property type="entry name" value="IPT_dom"/>
</dbReference>
<dbReference type="InterPro" id="IPR036352">
    <property type="entry name" value="Semap_dom_sf"/>
</dbReference>
<keyword evidence="6 16" id="KW-1133">Transmembrane helix</keyword>
<evidence type="ECO:0000256" key="9">
    <source>
        <dbReference type="ARBA" id="ARBA00023170"/>
    </source>
</evidence>
<comment type="subunit">
    <text evidence="11">Monomer. Homodimer. Interacts with SEMA7A.</text>
</comment>
<feature type="compositionally biased region" description="Pro residues" evidence="15">
    <location>
        <begin position="159"/>
        <end position="171"/>
    </location>
</feature>
<comment type="caution">
    <text evidence="14">Lacks conserved residue(s) required for the propagation of feature annotation.</text>
</comment>
<dbReference type="InterPro" id="IPR008936">
    <property type="entry name" value="Rho_GTPase_activation_prot"/>
</dbReference>
<dbReference type="InterPro" id="IPR031148">
    <property type="entry name" value="Plexin"/>
</dbReference>
<keyword evidence="10" id="KW-0325">Glycoprotein</keyword>
<dbReference type="FunFam" id="1.10.506.10:FF:000043">
    <property type="entry name" value="Plexin C1"/>
    <property type="match status" value="1"/>
</dbReference>
<dbReference type="FunCoup" id="A0A8P0PEX3">
    <property type="interactions" value="6"/>
</dbReference>
<dbReference type="Proteomes" id="UP000002254">
    <property type="component" value="Chromosome 15"/>
</dbReference>
<dbReference type="InterPro" id="IPR001627">
    <property type="entry name" value="Semap_dom"/>
</dbReference>
<keyword evidence="3" id="KW-0597">Phosphoprotein</keyword>
<dbReference type="Gene3D" id="2.60.40.10">
    <property type="entry name" value="Immunoglobulins"/>
    <property type="match status" value="1"/>
</dbReference>
<accession>A0A8P0PEX3</accession>
<dbReference type="Pfam" id="PF20170">
    <property type="entry name" value="Plexin_RBD"/>
    <property type="match status" value="1"/>
</dbReference>
<dbReference type="InterPro" id="IPR013783">
    <property type="entry name" value="Ig-like_fold"/>
</dbReference>
<organism evidence="18 19">
    <name type="scientific">Canis lupus familiaris</name>
    <name type="common">Dog</name>
    <name type="synonym">Canis familiaris</name>
    <dbReference type="NCBI Taxonomy" id="9615"/>
    <lineage>
        <taxon>Eukaryota</taxon>
        <taxon>Metazoa</taxon>
        <taxon>Chordata</taxon>
        <taxon>Craniata</taxon>
        <taxon>Vertebrata</taxon>
        <taxon>Euteleostomi</taxon>
        <taxon>Mammalia</taxon>
        <taxon>Eutheria</taxon>
        <taxon>Laurasiatheria</taxon>
        <taxon>Carnivora</taxon>
        <taxon>Caniformia</taxon>
        <taxon>Canidae</taxon>
        <taxon>Canis</taxon>
    </lineage>
</organism>
<dbReference type="Gene3D" id="1.10.506.10">
    <property type="entry name" value="GTPase Activation - p120gap, domain 1"/>
    <property type="match status" value="1"/>
</dbReference>
<dbReference type="FunFam" id="3.30.1680.10:FF:000020">
    <property type="entry name" value="Plexin C1"/>
    <property type="match status" value="1"/>
</dbReference>
<dbReference type="Ensembl" id="ENSCAFT00000085981.2">
    <property type="protein sequence ID" value="ENSCAFP00000066420.2"/>
    <property type="gene ID" value="ENSCAFG00000006200.7"/>
</dbReference>
<dbReference type="CDD" id="cd12789">
    <property type="entry name" value="RasGAP_plexin_C1"/>
    <property type="match status" value="1"/>
</dbReference>
<feature type="compositionally biased region" description="Basic residues" evidence="15">
    <location>
        <begin position="69"/>
        <end position="83"/>
    </location>
</feature>
<proteinExistence type="inferred from homology"/>
<dbReference type="Gene3D" id="2.130.10.10">
    <property type="entry name" value="YVTN repeat-like/Quinoprotein amine dehydrogenase"/>
    <property type="match status" value="1"/>
</dbReference>
<feature type="compositionally biased region" description="Low complexity" evidence="15">
    <location>
        <begin position="95"/>
        <end position="106"/>
    </location>
</feature>
<comment type="subcellular location">
    <subcellularLocation>
        <location evidence="1">Membrane</location>
        <topology evidence="1">Single-pass type I membrane protein</topology>
    </subcellularLocation>
</comment>
<dbReference type="CDD" id="cd00102">
    <property type="entry name" value="IPT"/>
    <property type="match status" value="2"/>
</dbReference>
<evidence type="ECO:0000256" key="13">
    <source>
        <dbReference type="ARBA" id="ARBA00082968"/>
    </source>
</evidence>
<comment type="similarity">
    <text evidence="2">Belongs to the plexin family.</text>
</comment>
<dbReference type="Gene3D" id="3.10.20.90">
    <property type="entry name" value="Phosphatidylinositol 3-kinase Catalytic Subunit, Chain A, domain 1"/>
    <property type="match status" value="1"/>
</dbReference>
<dbReference type="FunFam" id="2.130.10.10:FF:000316">
    <property type="entry name" value="Plexin C1"/>
    <property type="match status" value="1"/>
</dbReference>
<dbReference type="GO" id="GO:0016020">
    <property type="term" value="C:membrane"/>
    <property type="evidence" value="ECO:0007669"/>
    <property type="project" value="UniProtKB-SubCell"/>
</dbReference>
<keyword evidence="4 16" id="KW-0812">Transmembrane</keyword>
<evidence type="ECO:0000256" key="4">
    <source>
        <dbReference type="ARBA" id="ARBA00022692"/>
    </source>
</evidence>
<feature type="compositionally biased region" description="Pro residues" evidence="15">
    <location>
        <begin position="27"/>
        <end position="37"/>
    </location>
</feature>
<evidence type="ECO:0000256" key="14">
    <source>
        <dbReference type="PROSITE-ProRule" id="PRU00352"/>
    </source>
</evidence>
<evidence type="ECO:0000256" key="7">
    <source>
        <dbReference type="ARBA" id="ARBA00023136"/>
    </source>
</evidence>
<evidence type="ECO:0000256" key="10">
    <source>
        <dbReference type="ARBA" id="ARBA00023180"/>
    </source>
</evidence>
<dbReference type="SUPFAM" id="SSF48350">
    <property type="entry name" value="GTPase activation domain, GAP"/>
    <property type="match status" value="1"/>
</dbReference>
<dbReference type="Pfam" id="PF01833">
    <property type="entry name" value="TIG"/>
    <property type="match status" value="2"/>
</dbReference>
<dbReference type="OrthoDB" id="384877at2759"/>
<dbReference type="Pfam" id="PF08337">
    <property type="entry name" value="Plexin_cytopl"/>
    <property type="match status" value="1"/>
</dbReference>
<evidence type="ECO:0000256" key="8">
    <source>
        <dbReference type="ARBA" id="ARBA00023157"/>
    </source>
</evidence>
<evidence type="ECO:0000256" key="11">
    <source>
        <dbReference type="ARBA" id="ARBA00066282"/>
    </source>
</evidence>
<keyword evidence="7 16" id="KW-0472">Membrane</keyword>
<dbReference type="PROSITE" id="PS51004">
    <property type="entry name" value="SEMA"/>
    <property type="match status" value="1"/>
</dbReference>
<evidence type="ECO:0000259" key="17">
    <source>
        <dbReference type="PROSITE" id="PS51004"/>
    </source>
</evidence>
<feature type="transmembrane region" description="Helical" evidence="16">
    <location>
        <begin position="1247"/>
        <end position="1268"/>
    </location>
</feature>
<gene>
    <name evidence="18" type="primary">PLXNC1</name>
</gene>
<evidence type="ECO:0000256" key="16">
    <source>
        <dbReference type="SAM" id="Phobius"/>
    </source>
</evidence>
<feature type="domain" description="Sema" evidence="17">
    <location>
        <begin position="180"/>
        <end position="608"/>
    </location>
</feature>
<evidence type="ECO:0000313" key="19">
    <source>
        <dbReference type="Proteomes" id="UP000002254"/>
    </source>
</evidence>
<reference evidence="18" key="2">
    <citation type="submission" date="2025-08" db="UniProtKB">
        <authorList>
            <consortium name="Ensembl"/>
        </authorList>
    </citation>
    <scope>IDENTIFICATION</scope>
</reference>
<dbReference type="PANTHER" id="PTHR22625:SF4">
    <property type="entry name" value="PLEXIN-C1"/>
    <property type="match status" value="1"/>
</dbReference>
<protein>
    <recommendedName>
        <fullName evidence="12">Plexin-C1</fullName>
    </recommendedName>
    <alternativeName>
        <fullName evidence="13">Virus-encoded semaphorin protein receptor</fullName>
    </alternativeName>
</protein>
<feature type="region of interest" description="Disordered" evidence="15">
    <location>
        <begin position="128"/>
        <end position="171"/>
    </location>
</feature>
<feature type="transmembrane region" description="Helical" evidence="16">
    <location>
        <begin position="1107"/>
        <end position="1128"/>
    </location>
</feature>
<dbReference type="SMART" id="SM00429">
    <property type="entry name" value="IPT"/>
    <property type="match status" value="1"/>
</dbReference>
<dbReference type="InterPro" id="IPR015943">
    <property type="entry name" value="WD40/YVTN_repeat-like_dom_sf"/>
</dbReference>
<dbReference type="SMART" id="SM00423">
    <property type="entry name" value="PSI"/>
    <property type="match status" value="2"/>
</dbReference>
<reference evidence="18 19" key="1">
    <citation type="journal article" date="2005" name="Nature">
        <title>Genome sequence, comparative analysis and haplotype structure of the domestic dog.</title>
        <authorList>
            <consortium name="Broad Sequencing Platform"/>
            <person name="Lindblad-Toh K."/>
            <person name="Wade C.M."/>
            <person name="Mikkelsen T.S."/>
            <person name="Karlsson E.K."/>
            <person name="Jaffe D.B."/>
            <person name="Kamal M."/>
            <person name="Clamp M."/>
            <person name="Chang J.L."/>
            <person name="Kulbokas E.J. III"/>
            <person name="Zody M.C."/>
            <person name="Mauceli E."/>
            <person name="Xie X."/>
            <person name="Breen M."/>
            <person name="Wayne R.K."/>
            <person name="Ostrander E.A."/>
            <person name="Ponting C.P."/>
            <person name="Galibert F."/>
            <person name="Smith D.R."/>
            <person name="DeJong P.J."/>
            <person name="Kirkness E."/>
            <person name="Alvarez P."/>
            <person name="Biagi T."/>
            <person name="Brockman W."/>
            <person name="Butler J."/>
            <person name="Chin C.W."/>
            <person name="Cook A."/>
            <person name="Cuff J."/>
            <person name="Daly M.J."/>
            <person name="DeCaprio D."/>
            <person name="Gnerre S."/>
            <person name="Grabherr M."/>
            <person name="Kellis M."/>
            <person name="Kleber M."/>
            <person name="Bardeleben C."/>
            <person name="Goodstadt L."/>
            <person name="Heger A."/>
            <person name="Hitte C."/>
            <person name="Kim L."/>
            <person name="Koepfli K.P."/>
            <person name="Parker H.G."/>
            <person name="Pollinger J.P."/>
            <person name="Searle S.M."/>
            <person name="Sutter N.B."/>
            <person name="Thomas R."/>
            <person name="Webber C."/>
            <person name="Baldwin J."/>
            <person name="Abebe A."/>
            <person name="Abouelleil A."/>
            <person name="Aftuck L."/>
            <person name="Ait-Zahra M."/>
            <person name="Aldredge T."/>
            <person name="Allen N."/>
            <person name="An P."/>
            <person name="Anderson S."/>
            <person name="Antoine C."/>
            <person name="Arachchi H."/>
            <person name="Aslam A."/>
            <person name="Ayotte L."/>
            <person name="Bachantsang P."/>
            <person name="Barry A."/>
            <person name="Bayul T."/>
            <person name="Benamara M."/>
            <person name="Berlin A."/>
            <person name="Bessette D."/>
            <person name="Blitshteyn B."/>
            <person name="Bloom T."/>
            <person name="Blye J."/>
            <person name="Boguslavskiy L."/>
            <person name="Bonnet C."/>
            <person name="Boukhgalter B."/>
            <person name="Brown A."/>
            <person name="Cahill P."/>
            <person name="Calixte N."/>
            <person name="Camarata J."/>
            <person name="Cheshatsang Y."/>
            <person name="Chu J."/>
            <person name="Citroen M."/>
            <person name="Collymore A."/>
            <person name="Cooke P."/>
            <person name="Dawoe T."/>
            <person name="Daza R."/>
            <person name="Decktor K."/>
            <person name="DeGray S."/>
            <person name="Dhargay N."/>
            <person name="Dooley K."/>
            <person name="Dooley K."/>
            <person name="Dorje P."/>
            <person name="Dorjee K."/>
            <person name="Dorris L."/>
            <person name="Duffey N."/>
            <person name="Dupes A."/>
            <person name="Egbiremolen O."/>
            <person name="Elong R."/>
            <person name="Falk J."/>
            <person name="Farina A."/>
            <person name="Faro S."/>
            <person name="Ferguson D."/>
            <person name="Ferreira P."/>
            <person name="Fisher S."/>
            <person name="FitzGerald M."/>
            <person name="Foley K."/>
            <person name="Foley C."/>
            <person name="Franke A."/>
            <person name="Friedrich D."/>
            <person name="Gage D."/>
            <person name="Garber M."/>
            <person name="Gearin G."/>
            <person name="Giannoukos G."/>
            <person name="Goode T."/>
            <person name="Goyette A."/>
            <person name="Graham J."/>
            <person name="Grandbois E."/>
            <person name="Gyaltsen K."/>
            <person name="Hafez N."/>
            <person name="Hagopian D."/>
            <person name="Hagos B."/>
            <person name="Hall J."/>
            <person name="Healy C."/>
            <person name="Hegarty R."/>
            <person name="Honan T."/>
            <person name="Horn A."/>
            <person name="Houde N."/>
            <person name="Hughes L."/>
            <person name="Hunnicutt L."/>
            <person name="Husby M."/>
            <person name="Jester B."/>
            <person name="Jones C."/>
            <person name="Kamat A."/>
            <person name="Kanga B."/>
            <person name="Kells C."/>
            <person name="Khazanovich D."/>
            <person name="Kieu A.C."/>
            <person name="Kisner P."/>
            <person name="Kumar M."/>
            <person name="Lance K."/>
            <person name="Landers T."/>
            <person name="Lara M."/>
            <person name="Lee W."/>
            <person name="Leger J.P."/>
            <person name="Lennon N."/>
            <person name="Leuper L."/>
            <person name="LeVine S."/>
            <person name="Liu J."/>
            <person name="Liu X."/>
            <person name="Lokyitsang Y."/>
            <person name="Lokyitsang T."/>
            <person name="Lui A."/>
            <person name="Macdonald J."/>
            <person name="Major J."/>
            <person name="Marabella R."/>
            <person name="Maru K."/>
            <person name="Matthews C."/>
            <person name="McDonough S."/>
            <person name="Mehta T."/>
            <person name="Meldrim J."/>
            <person name="Melnikov A."/>
            <person name="Meneus L."/>
            <person name="Mihalev A."/>
            <person name="Mihova T."/>
            <person name="Miller K."/>
            <person name="Mittelman R."/>
            <person name="Mlenga V."/>
            <person name="Mulrain L."/>
            <person name="Munson G."/>
            <person name="Navidi A."/>
            <person name="Naylor J."/>
            <person name="Nguyen T."/>
            <person name="Nguyen N."/>
            <person name="Nguyen C."/>
            <person name="Nguyen T."/>
            <person name="Nicol R."/>
            <person name="Norbu N."/>
            <person name="Norbu C."/>
            <person name="Novod N."/>
            <person name="Nyima T."/>
            <person name="Olandt P."/>
            <person name="O'Neill B."/>
            <person name="O'Neill K."/>
            <person name="Osman S."/>
            <person name="Oyono L."/>
            <person name="Patti C."/>
            <person name="Perrin D."/>
            <person name="Phunkhang P."/>
            <person name="Pierre F."/>
            <person name="Priest M."/>
            <person name="Rachupka A."/>
            <person name="Raghuraman S."/>
            <person name="Rameau R."/>
            <person name="Ray V."/>
            <person name="Raymond C."/>
            <person name="Rege F."/>
            <person name="Rise C."/>
            <person name="Rogers J."/>
            <person name="Rogov P."/>
            <person name="Sahalie J."/>
            <person name="Settipalli S."/>
            <person name="Sharpe T."/>
            <person name="Shea T."/>
            <person name="Sheehan M."/>
            <person name="Sherpa N."/>
            <person name="Shi J."/>
            <person name="Shih D."/>
            <person name="Sloan J."/>
            <person name="Smith C."/>
            <person name="Sparrow T."/>
            <person name="Stalker J."/>
            <person name="Stange-Thomann N."/>
            <person name="Stavropoulos S."/>
            <person name="Stone C."/>
            <person name="Stone S."/>
            <person name="Sykes S."/>
            <person name="Tchuinga P."/>
            <person name="Tenzing P."/>
            <person name="Tesfaye S."/>
            <person name="Thoulutsang D."/>
            <person name="Thoulutsang Y."/>
            <person name="Topham K."/>
            <person name="Topping I."/>
            <person name="Tsamla T."/>
            <person name="Vassiliev H."/>
            <person name="Venkataraman V."/>
            <person name="Vo A."/>
            <person name="Wangchuk T."/>
            <person name="Wangdi T."/>
            <person name="Weiand M."/>
            <person name="Wilkinson J."/>
            <person name="Wilson A."/>
            <person name="Yadav S."/>
            <person name="Yang S."/>
            <person name="Yang X."/>
            <person name="Young G."/>
            <person name="Yu Q."/>
            <person name="Zainoun J."/>
            <person name="Zembek L."/>
            <person name="Zimmer A."/>
            <person name="Lander E.S."/>
        </authorList>
    </citation>
    <scope>NUCLEOTIDE SEQUENCE [LARGE SCALE GENOMIC DNA]</scope>
    <source>
        <strain evidence="18">Boxer</strain>
    </source>
</reference>
<dbReference type="InterPro" id="IPR041853">
    <property type="entry name" value="Plexin-C1_Sema"/>
</dbReference>
<keyword evidence="8" id="KW-1015">Disulfide bond</keyword>
<feature type="region of interest" description="Disordered" evidence="15">
    <location>
        <begin position="1"/>
        <end position="106"/>
    </location>
</feature>
<sequence>MRKGPVASHFHNGKVKRTSAPNLSSPPRLPRSPPPVPSLSLRASPRAPALHRGTLRSSRRGGSGAGARRACRRRRRRRRRRTGCRSGPAACRPLRPASRAGRGDGAAAGARARAGAAAAAARVSVAARLSRRRRRAPCPGAAPPAPWRSPGGRRRRAPRAPPRAPRPPRPAAPLPLLAYLLALAAPSRGADEPVWRSEQAIGAIAASLADGVFVASGSCLDQLDYSLEHRLSRLYRDQAGNCTEPVSLAPPARPRPGSSFSKLLLPYSEGAADPQRLLLTGWTFDRGACEVRLLGNLSHGSLRNGTEVVSCHPQGSTAGVVYRAGERNRWYLAVAATYVLPEPETASRCNPAASDRDTAIALKDTEGRSLATEELGRLKLRGGAGSLHFVDAFLWNGSVYFPYYPYNYTSGAATGWPSMVRIAQSAKVLQFQGQAALDCGHGHPDGRRLLLSSSLVEALGVWAGVFSAATGEGQERRSPATTALCLFRMSEIQERAKSCPWDFQMAEHNCKDGEQPERVPPIASSTLIHSDLTSVYGTVVMNRTVLFLGTGDGQLLKVILGENLTSNCPEVIYEIKEETPIFYKLVPHPKKNIYIYLTAGKEVRRIRVANCSKHQSCMECLKVADPHCGWCHSLQRCTFKEDCVNPEYENWLDISSGAKKCPQINLFRSSKDKTTVTVVGSFPPRRSDWECVVKNPDTGRQLCKGRSPPDKICTCSIPTRATYKDVLVVNVTFSVDSWHLSKRFNFTNCSSLRECPVCIGTGCAWCKSERKCIHPFTACDPSDYKRNQEHCQVAVEKWVPSKTAGEGRFPESKSNRTTQGLQVFYIKSIEPRKISTLGKSNVIVTGANFTRASNITMILKGTSTCDKDVIQVSHVLNDTHMKFSLPSSRKEMKDVCIQFDGGDCTSVGPLSYIALPRCSLIYPATTWISGGQNITIIGRNFDVIDNLIISHELKGNINVSEYCMATSCRFLAPSLKSLKARTNVTVKLRVQETYLECGSLQYLEDPRFTGCRVEPEGDTELEVKIQKENDEFNISKTDIEITLFHGENEQLNCSFENITRNQDLTIILCKIKGITNANSIDTSSKKVRVKLGNLELYVEQETVPTTWYFLIVLPVLLVIVIFAAVGVTRHKSKELSRKQSQQLELLESELRKEIRDGFAELQMDKLDVVDSFGTVPFLDYKHFALRTFFPESGGFTHIFTEDMHNRDATDKNESLTALDALICNKSFLVTVIHTLEKQKNFSVKDRCLFASFLTIALQTKLVYLTSILEVLTRDLMEQSSNMQPKLMLRRTESVVEKLLTNWMSVCLSGFLRETVGEPFYLLVTTLNQKINKGPVDVITCKALYTLNEDWLLWQVPEFNTVALNVVFERIPENESADVCRNISVNVLDCDTIGQAKEKIFQAFLSKNGSPYGLQLNEIGLELQVGTRQKELLDIDSSSVILEDGITKLNTIGHYEISNGSTIKVFKKIANFTSDVEYSEDHCHLILPDSEAFQDVQGKRHRGKHKFKVKEMYLTKLLSTKVAIHSVLEKLFRSIWSLPNSRAPFAIKYFFDFLDAQAENKKITDPDVVHIWKTNSLPLRFWVNILKNPQFVFDIKKTPHIDGCLSVIAQAFMDAFSLTEQQLGKEAPTNKLLYAKDIPTYKEEVKSYYKAIRDLPPLSSSEMEEFLTQESKKHENEFNEEVALTEIYKYIVKYFDEILNKLERERGLEEAQKQLLHVKVLFDEKKKCKWM</sequence>
<dbReference type="InterPro" id="IPR002165">
    <property type="entry name" value="Plexin_repeat"/>
</dbReference>
<dbReference type="PANTHER" id="PTHR22625">
    <property type="entry name" value="PLEXIN"/>
    <property type="match status" value="1"/>
</dbReference>
<dbReference type="SMART" id="SM00630">
    <property type="entry name" value="Sema"/>
    <property type="match status" value="1"/>
</dbReference>
<dbReference type="InterPro" id="IPR016201">
    <property type="entry name" value="PSI"/>
</dbReference>
<dbReference type="GO" id="GO:0017154">
    <property type="term" value="F:semaphorin receptor activity"/>
    <property type="evidence" value="ECO:0007669"/>
    <property type="project" value="InterPro"/>
</dbReference>
<evidence type="ECO:0000256" key="3">
    <source>
        <dbReference type="ARBA" id="ARBA00022553"/>
    </source>
</evidence>
<dbReference type="SUPFAM" id="SSF101912">
    <property type="entry name" value="Sema domain"/>
    <property type="match status" value="1"/>
</dbReference>
<name>A0A8P0PEX3_CANLF</name>
<keyword evidence="9" id="KW-0675">Receptor</keyword>